<dbReference type="NCBIfam" id="TIGR00093">
    <property type="entry name" value="pseudouridine synthase"/>
    <property type="match status" value="1"/>
</dbReference>
<organism evidence="8 9">
    <name type="scientific">Shewanella electrica</name>
    <dbReference type="NCBI Taxonomy" id="515560"/>
    <lineage>
        <taxon>Bacteria</taxon>
        <taxon>Pseudomonadati</taxon>
        <taxon>Pseudomonadota</taxon>
        <taxon>Gammaproteobacteria</taxon>
        <taxon>Alteromonadales</taxon>
        <taxon>Shewanellaceae</taxon>
        <taxon>Shewanella</taxon>
    </lineage>
</organism>
<keyword evidence="2 6" id="KW-0413">Isomerase</keyword>
<dbReference type="InterPro" id="IPR050343">
    <property type="entry name" value="RsuA_PseudoU_synthase"/>
</dbReference>
<dbReference type="PROSITE" id="PS50889">
    <property type="entry name" value="S4"/>
    <property type="match status" value="1"/>
</dbReference>
<dbReference type="Proteomes" id="UP001201549">
    <property type="component" value="Unassembled WGS sequence"/>
</dbReference>
<reference evidence="9" key="2">
    <citation type="submission" date="2023-07" db="EMBL/GenBank/DDBJ databases">
        <title>Shewanella mangrovi sp. nov., an acetaldehyde- degrading bacterium isolated from mangrove sediment.</title>
        <authorList>
            <person name="Liu Y."/>
        </authorList>
    </citation>
    <scope>NUCLEOTIDE SEQUENCE [LARGE SCALE GENOMIC DNA]</scope>
    <source>
        <strain evidence="9">C32</strain>
    </source>
</reference>
<name>A0ABT2FPI9_9GAMM</name>
<dbReference type="Gene3D" id="3.10.290.10">
    <property type="entry name" value="RNA-binding S4 domain"/>
    <property type="match status" value="1"/>
</dbReference>
<comment type="catalytic activity">
    <reaction evidence="3">
        <text>uridine(35) in tRNA(Tyr) = pseudouridine(35) in tRNA(Tyr)</text>
        <dbReference type="Rhea" id="RHEA:60556"/>
        <dbReference type="Rhea" id="RHEA-COMP:15607"/>
        <dbReference type="Rhea" id="RHEA-COMP:15608"/>
        <dbReference type="ChEBI" id="CHEBI:65314"/>
        <dbReference type="ChEBI" id="CHEBI:65315"/>
    </reaction>
</comment>
<dbReference type="EC" id="5.4.99.-" evidence="6"/>
<dbReference type="Gene3D" id="3.30.70.580">
    <property type="entry name" value="Pseudouridine synthase I, catalytic domain, N-terminal subdomain"/>
    <property type="match status" value="1"/>
</dbReference>
<evidence type="ECO:0000256" key="5">
    <source>
        <dbReference type="PROSITE-ProRule" id="PRU00182"/>
    </source>
</evidence>
<dbReference type="CDD" id="cd00165">
    <property type="entry name" value="S4"/>
    <property type="match status" value="1"/>
</dbReference>
<evidence type="ECO:0000256" key="6">
    <source>
        <dbReference type="RuleBase" id="RU003887"/>
    </source>
</evidence>
<sequence length="238" mass="26690">MSDQLGIRLAHFLAQAGVCSRRQAARLIQAQRVTVNGILGQHQQRITTHTAVQVRLDGELVRPQAPAIYWLYHKPVGVDCRLLADDASSLLRRLPASSHCYPVGRLDKDSRGLLLISNDGALTQRLMHPDFAHDKRYHVTVDKPLSHEFLKTMARGLDYGAGLTRPCRMQQLAEQQFCITLTEGKKRQIRRMCRHLGFHVTDLLRTDIGELSLGQLAEGCFRALTASEVATLTQLKHA</sequence>
<dbReference type="SUPFAM" id="SSF55174">
    <property type="entry name" value="Alpha-L RNA-binding motif"/>
    <property type="match status" value="1"/>
</dbReference>
<dbReference type="InterPro" id="IPR002942">
    <property type="entry name" value="S4_RNA-bd"/>
</dbReference>
<dbReference type="RefSeq" id="WP_238898069.1">
    <property type="nucleotide sequence ID" value="NZ_JAKOGG010000018.1"/>
</dbReference>
<dbReference type="PROSITE" id="PS01149">
    <property type="entry name" value="PSI_RSU"/>
    <property type="match status" value="1"/>
</dbReference>
<evidence type="ECO:0000256" key="2">
    <source>
        <dbReference type="ARBA" id="ARBA00023235"/>
    </source>
</evidence>
<reference evidence="8 9" key="1">
    <citation type="submission" date="2022-02" db="EMBL/GenBank/DDBJ databases">
        <authorList>
            <person name="Zhuang L."/>
        </authorList>
    </citation>
    <scope>NUCLEOTIDE SEQUENCE [LARGE SCALE GENOMIC DNA]</scope>
    <source>
        <strain evidence="8 9">C32</strain>
    </source>
</reference>
<dbReference type="InterPro" id="IPR018496">
    <property type="entry name" value="PsdUridine_synth_RsuA/RluB_CS"/>
</dbReference>
<dbReference type="InterPro" id="IPR020094">
    <property type="entry name" value="TruA/RsuA/RluB/E/F_N"/>
</dbReference>
<evidence type="ECO:0000256" key="4">
    <source>
        <dbReference type="ARBA" id="ARBA00036535"/>
    </source>
</evidence>
<comment type="catalytic activity">
    <reaction evidence="4">
        <text>uridine(2604) in 23S rRNA = pseudouridine(2604) in 23S rRNA</text>
        <dbReference type="Rhea" id="RHEA:38875"/>
        <dbReference type="Rhea" id="RHEA-COMP:10093"/>
        <dbReference type="Rhea" id="RHEA-COMP:10094"/>
        <dbReference type="ChEBI" id="CHEBI:65314"/>
        <dbReference type="ChEBI" id="CHEBI:65315"/>
        <dbReference type="EC" id="5.4.99.21"/>
    </reaction>
</comment>
<dbReference type="PANTHER" id="PTHR47683:SF2">
    <property type="entry name" value="RNA-BINDING S4 DOMAIN-CONTAINING PROTEIN"/>
    <property type="match status" value="1"/>
</dbReference>
<dbReference type="InterPro" id="IPR020103">
    <property type="entry name" value="PsdUridine_synth_cat_dom_sf"/>
</dbReference>
<dbReference type="EMBL" id="JAKOGG010000018">
    <property type="protein sequence ID" value="MCS4558250.1"/>
    <property type="molecule type" value="Genomic_DNA"/>
</dbReference>
<dbReference type="Pfam" id="PF01479">
    <property type="entry name" value="S4"/>
    <property type="match status" value="1"/>
</dbReference>
<comment type="caution">
    <text evidence="8">The sequence shown here is derived from an EMBL/GenBank/DDBJ whole genome shotgun (WGS) entry which is preliminary data.</text>
</comment>
<dbReference type="SMART" id="SM00363">
    <property type="entry name" value="S4"/>
    <property type="match status" value="1"/>
</dbReference>
<dbReference type="Pfam" id="PF00849">
    <property type="entry name" value="PseudoU_synth_2"/>
    <property type="match status" value="1"/>
</dbReference>
<dbReference type="SUPFAM" id="SSF55120">
    <property type="entry name" value="Pseudouridine synthase"/>
    <property type="match status" value="1"/>
</dbReference>
<dbReference type="InterPro" id="IPR036986">
    <property type="entry name" value="S4_RNA-bd_sf"/>
</dbReference>
<evidence type="ECO:0000313" key="8">
    <source>
        <dbReference type="EMBL" id="MCS4558250.1"/>
    </source>
</evidence>
<dbReference type="InterPro" id="IPR006145">
    <property type="entry name" value="PsdUridine_synth_RsuA/RluA"/>
</dbReference>
<dbReference type="InterPro" id="IPR000748">
    <property type="entry name" value="PsdUridine_synth_RsuA/RluB/E/F"/>
</dbReference>
<proteinExistence type="inferred from homology"/>
<keyword evidence="5" id="KW-0694">RNA-binding</keyword>
<dbReference type="InterPro" id="IPR042092">
    <property type="entry name" value="PsdUridine_s_RsuA/RluB/E/F_cat"/>
</dbReference>
<protein>
    <recommendedName>
        <fullName evidence="6">Pseudouridine synthase</fullName>
        <ecNumber evidence="6">5.4.99.-</ecNumber>
    </recommendedName>
</protein>
<evidence type="ECO:0000313" key="9">
    <source>
        <dbReference type="Proteomes" id="UP001201549"/>
    </source>
</evidence>
<dbReference type="Gene3D" id="3.30.70.1560">
    <property type="entry name" value="Alpha-L RNA-binding motif"/>
    <property type="match status" value="1"/>
</dbReference>
<evidence type="ECO:0000256" key="1">
    <source>
        <dbReference type="ARBA" id="ARBA00008348"/>
    </source>
</evidence>
<dbReference type="PANTHER" id="PTHR47683">
    <property type="entry name" value="PSEUDOURIDINE SYNTHASE FAMILY PROTEIN-RELATED"/>
    <property type="match status" value="1"/>
</dbReference>
<accession>A0ABT2FPI9</accession>
<gene>
    <name evidence="8" type="ORF">L9G74_17560</name>
</gene>
<comment type="similarity">
    <text evidence="1 6">Belongs to the pseudouridine synthase RsuA family.</text>
</comment>
<evidence type="ECO:0000256" key="3">
    <source>
        <dbReference type="ARBA" id="ARBA00036390"/>
    </source>
</evidence>
<feature type="domain" description="RNA-binding S4" evidence="7">
    <location>
        <begin position="7"/>
        <end position="68"/>
    </location>
</feature>
<evidence type="ECO:0000259" key="7">
    <source>
        <dbReference type="SMART" id="SM00363"/>
    </source>
</evidence>
<keyword evidence="9" id="KW-1185">Reference proteome</keyword>